<dbReference type="AlphaFoldDB" id="A0AAV1KTC2"/>
<evidence type="ECO:0000313" key="3">
    <source>
        <dbReference type="Proteomes" id="UP001314205"/>
    </source>
</evidence>
<dbReference type="InterPro" id="IPR032135">
    <property type="entry name" value="DUF4817"/>
</dbReference>
<protein>
    <recommendedName>
        <fullName evidence="1">DUF4817 domain-containing protein</fullName>
    </recommendedName>
</protein>
<evidence type="ECO:0000259" key="1">
    <source>
        <dbReference type="Pfam" id="PF16087"/>
    </source>
</evidence>
<dbReference type="Proteomes" id="UP001314205">
    <property type="component" value="Unassembled WGS sequence"/>
</dbReference>
<dbReference type="PANTHER" id="PTHR47326">
    <property type="entry name" value="TRANSPOSABLE ELEMENT TC3 TRANSPOSASE-LIKE PROTEIN"/>
    <property type="match status" value="1"/>
</dbReference>
<name>A0AAV1KTC2_9NEOP</name>
<sequence length="135" mass="15422">MNSISLENRIKIIKIHYENGGSVKVTFRKIRDIFGQHNRPSETAIKNLVAKFESTGSVQNAPTPTRVRPGRSTENIAAVSHSVEEDPNLSIPRRSQQLGLSKTTTWRILHKDLSFKPYKVQLVQQLKLTDHTHRR</sequence>
<evidence type="ECO:0000313" key="2">
    <source>
        <dbReference type="EMBL" id="CAK1585760.1"/>
    </source>
</evidence>
<proteinExistence type="predicted"/>
<gene>
    <name evidence="2" type="ORF">PARMNEM_LOCUS6798</name>
</gene>
<comment type="caution">
    <text evidence="2">The sequence shown here is derived from an EMBL/GenBank/DDBJ whole genome shotgun (WGS) entry which is preliminary data.</text>
</comment>
<keyword evidence="3" id="KW-1185">Reference proteome</keyword>
<feature type="domain" description="DUF4817" evidence="1">
    <location>
        <begin position="5"/>
        <end position="59"/>
    </location>
</feature>
<accession>A0AAV1KTC2</accession>
<dbReference type="Pfam" id="PF16087">
    <property type="entry name" value="DUF4817"/>
    <property type="match status" value="1"/>
</dbReference>
<reference evidence="2 3" key="1">
    <citation type="submission" date="2023-11" db="EMBL/GenBank/DDBJ databases">
        <authorList>
            <person name="Hedman E."/>
            <person name="Englund M."/>
            <person name="Stromberg M."/>
            <person name="Nyberg Akerstrom W."/>
            <person name="Nylinder S."/>
            <person name="Jareborg N."/>
            <person name="Kallberg Y."/>
            <person name="Kronander E."/>
        </authorList>
    </citation>
    <scope>NUCLEOTIDE SEQUENCE [LARGE SCALE GENOMIC DNA]</scope>
</reference>
<dbReference type="EMBL" id="CAVLGL010000079">
    <property type="protein sequence ID" value="CAK1585760.1"/>
    <property type="molecule type" value="Genomic_DNA"/>
</dbReference>
<dbReference type="PANTHER" id="PTHR47326:SF1">
    <property type="entry name" value="HTH PSQ-TYPE DOMAIN-CONTAINING PROTEIN"/>
    <property type="match status" value="1"/>
</dbReference>
<organism evidence="2 3">
    <name type="scientific">Parnassius mnemosyne</name>
    <name type="common">clouded apollo</name>
    <dbReference type="NCBI Taxonomy" id="213953"/>
    <lineage>
        <taxon>Eukaryota</taxon>
        <taxon>Metazoa</taxon>
        <taxon>Ecdysozoa</taxon>
        <taxon>Arthropoda</taxon>
        <taxon>Hexapoda</taxon>
        <taxon>Insecta</taxon>
        <taxon>Pterygota</taxon>
        <taxon>Neoptera</taxon>
        <taxon>Endopterygota</taxon>
        <taxon>Lepidoptera</taxon>
        <taxon>Glossata</taxon>
        <taxon>Ditrysia</taxon>
        <taxon>Papilionoidea</taxon>
        <taxon>Papilionidae</taxon>
        <taxon>Parnassiinae</taxon>
        <taxon>Parnassini</taxon>
        <taxon>Parnassius</taxon>
        <taxon>Driopa</taxon>
    </lineage>
</organism>